<dbReference type="EMBL" id="LN829119">
    <property type="protein sequence ID" value="CPR15063.1"/>
    <property type="molecule type" value="Genomic_DNA"/>
</dbReference>
<dbReference type="Proteomes" id="UP000033187">
    <property type="component" value="Chromosome 1"/>
</dbReference>
<dbReference type="PRINTS" id="PR00420">
    <property type="entry name" value="RNGMNOXGNASE"/>
</dbReference>
<dbReference type="InterPro" id="IPR036188">
    <property type="entry name" value="FAD/NAD-bd_sf"/>
</dbReference>
<dbReference type="Gene3D" id="3.50.50.60">
    <property type="entry name" value="FAD/NAD(P)-binding domain"/>
    <property type="match status" value="1"/>
</dbReference>
<accession>A0A0D6J9P2</accession>
<evidence type="ECO:0000259" key="1">
    <source>
        <dbReference type="Pfam" id="PF01494"/>
    </source>
</evidence>
<sequence>MLPAAASYDLVIVGASFAGLVAARTAAMRGLKVAVLDAKHGAGHRVATTGILVKEAVEEIDIPHALTRRVYGVRLYAPNLKHVDLFAPGYFFLTTDTANLLRWLADEAQRAGAHLLWKTRFEGAAREGDVFRLSNLNICARYILGADGSRSAVARHFGLGRNSRFLTGVEYEYEGLCDIDPRFLHCFLNSEIAPGYLAWVASAPTVVQAGLAVGPGRRPDVGKFLNYTDRIFQFGKARLVGRRAGRIPCGGLVRPWAGNGVMLVGDAAGMVSPATGGGIRLAFHFGRRAGQAIADHLLHMGPAPDVALAPELPGFLLKRAMRFGLDQQVPNALISAALGTSAMRTFAQQVFFHKRGAKGVTFSEFEERLVRLSTSIASGAEAAVSQGK</sequence>
<dbReference type="InterPro" id="IPR002938">
    <property type="entry name" value="FAD-bd"/>
</dbReference>
<dbReference type="PANTHER" id="PTHR42685:SF18">
    <property type="entry name" value="DIGERANYLGERANYLGLYCEROPHOSPHOLIPID REDUCTASE"/>
    <property type="match status" value="1"/>
</dbReference>
<dbReference type="RefSeq" id="WP_046475575.1">
    <property type="nucleotide sequence ID" value="NZ_LN829118.1"/>
</dbReference>
<keyword evidence="3" id="KW-1185">Reference proteome</keyword>
<dbReference type="AlphaFoldDB" id="A0A0D6J9P2"/>
<dbReference type="KEGG" id="fil:BN1229_v1_0189"/>
<dbReference type="Pfam" id="PF01494">
    <property type="entry name" value="FAD_binding_3"/>
    <property type="match status" value="1"/>
</dbReference>
<gene>
    <name evidence="2" type="ORF">YBN1229_v1_0193</name>
</gene>
<reference evidence="3" key="1">
    <citation type="submission" date="2015-02" db="EMBL/GenBank/DDBJ databases">
        <authorList>
            <person name="Chooi Y.-H."/>
        </authorList>
    </citation>
    <scope>NUCLEOTIDE SEQUENCE [LARGE SCALE GENOMIC DNA]</scope>
    <source>
        <strain evidence="3">strain Y</strain>
    </source>
</reference>
<dbReference type="SUPFAM" id="SSF51905">
    <property type="entry name" value="FAD/NAD(P)-binding domain"/>
    <property type="match status" value="1"/>
</dbReference>
<organism evidence="2 3">
    <name type="scientific">Candidatus Filomicrobium marinum</name>
    <dbReference type="NCBI Taxonomy" id="1608628"/>
    <lineage>
        <taxon>Bacteria</taxon>
        <taxon>Pseudomonadati</taxon>
        <taxon>Pseudomonadota</taxon>
        <taxon>Alphaproteobacteria</taxon>
        <taxon>Hyphomicrobiales</taxon>
        <taxon>Hyphomicrobiaceae</taxon>
        <taxon>Filomicrobium</taxon>
    </lineage>
</organism>
<name>A0A0D6J9P2_9HYPH</name>
<protein>
    <submittedName>
        <fullName evidence="2">Fumarate reductase/succinate dehydrogenase flavoprotein domain protein</fullName>
    </submittedName>
</protein>
<dbReference type="GO" id="GO:0071949">
    <property type="term" value="F:FAD binding"/>
    <property type="evidence" value="ECO:0007669"/>
    <property type="project" value="InterPro"/>
</dbReference>
<evidence type="ECO:0000313" key="3">
    <source>
        <dbReference type="Proteomes" id="UP000033187"/>
    </source>
</evidence>
<dbReference type="InterPro" id="IPR050407">
    <property type="entry name" value="Geranylgeranyl_reductase"/>
</dbReference>
<feature type="domain" description="FAD-binding" evidence="1">
    <location>
        <begin position="9"/>
        <end position="161"/>
    </location>
</feature>
<evidence type="ECO:0000313" key="2">
    <source>
        <dbReference type="EMBL" id="CPR15063.1"/>
    </source>
</evidence>
<proteinExistence type="predicted"/>
<dbReference type="OrthoDB" id="417034at2"/>
<dbReference type="KEGG" id="fiy:BN1229_v1_0193"/>
<dbReference type="PANTHER" id="PTHR42685">
    <property type="entry name" value="GERANYLGERANYL DIPHOSPHATE REDUCTASE"/>
    <property type="match status" value="1"/>
</dbReference>